<protein>
    <submittedName>
        <fullName evidence="2">Uncharacterized protein</fullName>
    </submittedName>
</protein>
<accession>A0A6J4IKB7</accession>
<gene>
    <name evidence="2" type="ORF">AVDCRST_MAG92-2168</name>
</gene>
<evidence type="ECO:0000256" key="1">
    <source>
        <dbReference type="SAM" id="MobiDB-lite"/>
    </source>
</evidence>
<dbReference type="AlphaFoldDB" id="A0A6J4IKB7"/>
<name>A0A6J4IKB7_9CYAN</name>
<proteinExistence type="predicted"/>
<sequence>MEQITNDSDRELNLSSLQRATHPIDIGELAKEKNKLISKMPD</sequence>
<evidence type="ECO:0000313" key="2">
    <source>
        <dbReference type="EMBL" id="CAA9254622.1"/>
    </source>
</evidence>
<reference evidence="2" key="1">
    <citation type="submission" date="2020-02" db="EMBL/GenBank/DDBJ databases">
        <authorList>
            <person name="Meier V. D."/>
        </authorList>
    </citation>
    <scope>NUCLEOTIDE SEQUENCE</scope>
    <source>
        <strain evidence="2">AVDCRST_MAG92</strain>
    </source>
</reference>
<feature type="region of interest" description="Disordered" evidence="1">
    <location>
        <begin position="1"/>
        <end position="26"/>
    </location>
</feature>
<dbReference type="EMBL" id="CADCTM010000325">
    <property type="protein sequence ID" value="CAA9254622.1"/>
    <property type="molecule type" value="Genomic_DNA"/>
</dbReference>
<organism evidence="2">
    <name type="scientific">uncultured Coleofasciculus sp</name>
    <dbReference type="NCBI Taxonomy" id="1267456"/>
    <lineage>
        <taxon>Bacteria</taxon>
        <taxon>Bacillati</taxon>
        <taxon>Cyanobacteriota</taxon>
        <taxon>Cyanophyceae</taxon>
        <taxon>Coleofasciculales</taxon>
        <taxon>Coleofasciculaceae</taxon>
        <taxon>Coleofasciculus</taxon>
        <taxon>environmental samples</taxon>
    </lineage>
</organism>